<dbReference type="InterPro" id="IPR006600">
    <property type="entry name" value="HTH_CenpB_DNA-bd_dom"/>
</dbReference>
<proteinExistence type="predicted"/>
<name>A0ABQ9I5W8_9NEOP</name>
<dbReference type="Proteomes" id="UP001159363">
    <property type="component" value="Chromosome 3"/>
</dbReference>
<comment type="caution">
    <text evidence="5">The sequence shown here is derived from an EMBL/GenBank/DDBJ whole genome shotgun (WGS) entry which is preliminary data.</text>
</comment>
<dbReference type="InterPro" id="IPR004875">
    <property type="entry name" value="DDE_SF_endonuclease_dom"/>
</dbReference>
<comment type="subcellular location">
    <subcellularLocation>
        <location evidence="1">Nucleus</location>
    </subcellularLocation>
</comment>
<evidence type="ECO:0000313" key="6">
    <source>
        <dbReference type="Proteomes" id="UP001159363"/>
    </source>
</evidence>
<keyword evidence="6" id="KW-1185">Reference proteome</keyword>
<dbReference type="Pfam" id="PF03221">
    <property type="entry name" value="HTH_Tnp_Tc5"/>
    <property type="match status" value="1"/>
</dbReference>
<reference evidence="5 6" key="1">
    <citation type="submission" date="2023-02" db="EMBL/GenBank/DDBJ databases">
        <title>LHISI_Scaffold_Assembly.</title>
        <authorList>
            <person name="Stuart O.P."/>
            <person name="Cleave R."/>
            <person name="Magrath M.J.L."/>
            <person name="Mikheyev A.S."/>
        </authorList>
    </citation>
    <scope>NUCLEOTIDE SEQUENCE [LARGE SCALE GENOMIC DNA]</scope>
    <source>
        <strain evidence="5">Daus_M_001</strain>
        <tissue evidence="5">Leg muscle</tissue>
    </source>
</reference>
<dbReference type="InterPro" id="IPR050863">
    <property type="entry name" value="CenT-Element_Derived"/>
</dbReference>
<feature type="domain" description="DDE-1" evidence="3">
    <location>
        <begin position="2"/>
        <end position="39"/>
    </location>
</feature>
<dbReference type="Pfam" id="PF03184">
    <property type="entry name" value="DDE_1"/>
    <property type="match status" value="1"/>
</dbReference>
<dbReference type="InterPro" id="IPR009057">
    <property type="entry name" value="Homeodomain-like_sf"/>
</dbReference>
<sequence length="345" mass="38977">MSEIFKQWLHSFDAQMRAQNRKIVLFADHYPAHPKVNHRNIEHLHAASPPRCVLTSETSLQSYTCELIAEEGVNGQGFDQLKHPGCHQCLCGFMGKNPARSYSHHAGFRYQNPDIEEQQATAEQQEPVGWHLLAEKIELAFKFNDFVAADEGVQVSGEMTDQLIQMTTSTKKSSDDDDDTQAQTQTAVMEDLDVISNFHRLGKGESGVSIAKIYGVGTSNINDIKPKRAQLEQFASKLDCEEGALKRKTARSVKQQSLTRCTERPMICEKALRFNKQLNGPKDFKASSGWVMNIKSRHSIRDVFKEKFNKEALEKGNSRGDVYNTDETRINWQALPHKSLASRHA</sequence>
<keyword evidence="2" id="KW-0238">DNA-binding</keyword>
<dbReference type="PANTHER" id="PTHR19303:SF73">
    <property type="entry name" value="PROTEIN PDC2"/>
    <property type="match status" value="1"/>
</dbReference>
<evidence type="ECO:0000256" key="2">
    <source>
        <dbReference type="ARBA" id="ARBA00023125"/>
    </source>
</evidence>
<dbReference type="PANTHER" id="PTHR19303">
    <property type="entry name" value="TRANSPOSON"/>
    <property type="match status" value="1"/>
</dbReference>
<gene>
    <name evidence="5" type="ORF">PR048_010884</name>
</gene>
<evidence type="ECO:0000313" key="5">
    <source>
        <dbReference type="EMBL" id="KAJ8891368.1"/>
    </source>
</evidence>
<evidence type="ECO:0000259" key="3">
    <source>
        <dbReference type="Pfam" id="PF03184"/>
    </source>
</evidence>
<dbReference type="SUPFAM" id="SSF46689">
    <property type="entry name" value="Homeodomain-like"/>
    <property type="match status" value="1"/>
</dbReference>
<dbReference type="EMBL" id="JARBHB010000003">
    <property type="protein sequence ID" value="KAJ8891368.1"/>
    <property type="molecule type" value="Genomic_DNA"/>
</dbReference>
<organism evidence="5 6">
    <name type="scientific">Dryococelus australis</name>
    <dbReference type="NCBI Taxonomy" id="614101"/>
    <lineage>
        <taxon>Eukaryota</taxon>
        <taxon>Metazoa</taxon>
        <taxon>Ecdysozoa</taxon>
        <taxon>Arthropoda</taxon>
        <taxon>Hexapoda</taxon>
        <taxon>Insecta</taxon>
        <taxon>Pterygota</taxon>
        <taxon>Neoptera</taxon>
        <taxon>Polyneoptera</taxon>
        <taxon>Phasmatodea</taxon>
        <taxon>Verophasmatodea</taxon>
        <taxon>Anareolatae</taxon>
        <taxon>Phasmatidae</taxon>
        <taxon>Eurycanthinae</taxon>
        <taxon>Dryococelus</taxon>
    </lineage>
</organism>
<protein>
    <recommendedName>
        <fullName evidence="7">HTH CENPB-type domain-containing protein</fullName>
    </recommendedName>
</protein>
<evidence type="ECO:0008006" key="7">
    <source>
        <dbReference type="Google" id="ProtNLM"/>
    </source>
</evidence>
<accession>A0ABQ9I5W8</accession>
<feature type="domain" description="HTH CENPB-type" evidence="4">
    <location>
        <begin position="264"/>
        <end position="300"/>
    </location>
</feature>
<evidence type="ECO:0000256" key="1">
    <source>
        <dbReference type="ARBA" id="ARBA00004123"/>
    </source>
</evidence>
<dbReference type="Gene3D" id="1.10.10.60">
    <property type="entry name" value="Homeodomain-like"/>
    <property type="match status" value="1"/>
</dbReference>
<evidence type="ECO:0000259" key="4">
    <source>
        <dbReference type="Pfam" id="PF03221"/>
    </source>
</evidence>